<protein>
    <submittedName>
        <fullName evidence="2">Uncharacterized protein</fullName>
    </submittedName>
</protein>
<gene>
    <name evidence="2" type="ORF">A2150_06770</name>
</gene>
<feature type="region of interest" description="Disordered" evidence="1">
    <location>
        <begin position="27"/>
        <end position="56"/>
    </location>
</feature>
<accession>A0A1F6T9N5</accession>
<comment type="caution">
    <text evidence="2">The sequence shown here is derived from an EMBL/GenBank/DDBJ whole genome shotgun (WGS) entry which is preliminary data.</text>
</comment>
<evidence type="ECO:0000313" key="3">
    <source>
        <dbReference type="Proteomes" id="UP000177925"/>
    </source>
</evidence>
<proteinExistence type="predicted"/>
<dbReference type="AlphaFoldDB" id="A0A1F6T9N5"/>
<reference evidence="2 3" key="1">
    <citation type="journal article" date="2016" name="Nat. Commun.">
        <title>Thousands of microbial genomes shed light on interconnected biogeochemical processes in an aquifer system.</title>
        <authorList>
            <person name="Anantharaman K."/>
            <person name="Brown C.T."/>
            <person name="Hug L.A."/>
            <person name="Sharon I."/>
            <person name="Castelle C.J."/>
            <person name="Probst A.J."/>
            <person name="Thomas B.C."/>
            <person name="Singh A."/>
            <person name="Wilkins M.J."/>
            <person name="Karaoz U."/>
            <person name="Brodie E.L."/>
            <person name="Williams K.H."/>
            <person name="Hubbard S.S."/>
            <person name="Banfield J.F."/>
        </authorList>
    </citation>
    <scope>NUCLEOTIDE SEQUENCE [LARGE SCALE GENOMIC DNA]</scope>
</reference>
<evidence type="ECO:0000256" key="1">
    <source>
        <dbReference type="SAM" id="MobiDB-lite"/>
    </source>
</evidence>
<feature type="compositionally biased region" description="Basic residues" evidence="1">
    <location>
        <begin position="30"/>
        <end position="41"/>
    </location>
</feature>
<evidence type="ECO:0000313" key="2">
    <source>
        <dbReference type="EMBL" id="OGI41755.1"/>
    </source>
</evidence>
<dbReference type="Proteomes" id="UP000177925">
    <property type="component" value="Unassembled WGS sequence"/>
</dbReference>
<dbReference type="EMBL" id="MFSS01000118">
    <property type="protein sequence ID" value="OGI41755.1"/>
    <property type="molecule type" value="Genomic_DNA"/>
</dbReference>
<sequence>MTAEIGRERAVAIVYFLVGAFGQDQQPRQRIGRRRSARSRRASLLPAGTFGASHPHRRRELLRRDLGVAQRAEAFLKALQLPEPPRDRRTVLAERFQEITQVFHRNARRVDLLAILRPPNRTQIGRQTRDIFLQPRAGGCGQGDRSASGPVAACLQARPQAPRDPGIFRQHLSADRVIGLPVTRLHSVRQPPAAGGLRRREPL</sequence>
<organism evidence="2 3">
    <name type="scientific">Candidatus Muproteobacteria bacterium RBG_16_64_11</name>
    <dbReference type="NCBI Taxonomy" id="1817758"/>
    <lineage>
        <taxon>Bacteria</taxon>
        <taxon>Pseudomonadati</taxon>
        <taxon>Pseudomonadota</taxon>
        <taxon>Candidatus Muproteobacteria</taxon>
    </lineage>
</organism>
<name>A0A1F6T9N5_9PROT</name>